<keyword evidence="4" id="KW-1185">Reference proteome</keyword>
<evidence type="ECO:0000313" key="4">
    <source>
        <dbReference type="Proteomes" id="UP000468687"/>
    </source>
</evidence>
<dbReference type="InterPro" id="IPR052336">
    <property type="entry name" value="MlaD_Phospholipid_Transporter"/>
</dbReference>
<sequence length="358" mass="36664">MSETVKVRAAAAALVVAVVAAFGLTAGFYTHAFSDDARITVDTARAGLVMSPGNKVKMRGVEVGRVDEVRGTADGAELVLAVDPAALSRIPANVDVRISASTVFGAKFVDLAAPSSPSTTTLAAGAVLDATAVTTEVNTVFESLGTLLDGIDVPDLNSTLTVLASTLDGRGDDIAAIAAQAEAYLTRLEPLLPQLRRDLDALVEVADLGTRITPSLMQVLDNAASSSETITSEQAALDRLLVSLTLLGQQGAEVLGVNGEALTRLLASLRPTTATLRTYSGELPCLLVGLDRTREVMADAIGGTDAGLRALLTIRSELPAYAAPGDLPGALVTENGGCAGLPVLGEAQLPTPQRGGAR</sequence>
<accession>A0A6P0HFX2</accession>
<reference evidence="3 4" key="1">
    <citation type="journal article" date="2014" name="Int. J. Syst. Evol. Microbiol.">
        <title>Nocardioides zeae sp. nov., isolated from the stem of Zea mays.</title>
        <authorList>
            <person name="Glaeser S.P."/>
            <person name="McInroy J.A."/>
            <person name="Busse H.J."/>
            <person name="Kampfer P."/>
        </authorList>
    </citation>
    <scope>NUCLEOTIDE SEQUENCE [LARGE SCALE GENOMIC DNA]</scope>
    <source>
        <strain evidence="3 4">JCM 30728</strain>
    </source>
</reference>
<dbReference type="InterPro" id="IPR005693">
    <property type="entry name" value="Mce"/>
</dbReference>
<dbReference type="NCBIfam" id="TIGR00996">
    <property type="entry name" value="Mtu_fam_mce"/>
    <property type="match status" value="1"/>
</dbReference>
<dbReference type="InterPro" id="IPR003399">
    <property type="entry name" value="Mce/MlaD"/>
</dbReference>
<dbReference type="Proteomes" id="UP000468687">
    <property type="component" value="Unassembled WGS sequence"/>
</dbReference>
<evidence type="ECO:0000259" key="2">
    <source>
        <dbReference type="Pfam" id="PF11887"/>
    </source>
</evidence>
<dbReference type="GO" id="GO:0005576">
    <property type="term" value="C:extracellular region"/>
    <property type="evidence" value="ECO:0007669"/>
    <property type="project" value="TreeGrafter"/>
</dbReference>
<gene>
    <name evidence="3" type="ORF">G3T38_04835</name>
</gene>
<dbReference type="EMBL" id="JAAGXA010000002">
    <property type="protein sequence ID" value="NEN77599.1"/>
    <property type="molecule type" value="Genomic_DNA"/>
</dbReference>
<feature type="domain" description="Mammalian cell entry C-terminal" evidence="2">
    <location>
        <begin position="119"/>
        <end position="328"/>
    </location>
</feature>
<dbReference type="RefSeq" id="WP_163770933.1">
    <property type="nucleotide sequence ID" value="NZ_JAAGXA010000002.1"/>
</dbReference>
<proteinExistence type="predicted"/>
<comment type="caution">
    <text evidence="3">The sequence shown here is derived from an EMBL/GenBank/DDBJ whole genome shotgun (WGS) entry which is preliminary data.</text>
</comment>
<dbReference type="Pfam" id="PF02470">
    <property type="entry name" value="MlaD"/>
    <property type="match status" value="1"/>
</dbReference>
<name>A0A6P0HFX2_9ACTN</name>
<evidence type="ECO:0000313" key="3">
    <source>
        <dbReference type="EMBL" id="NEN77599.1"/>
    </source>
</evidence>
<dbReference type="PANTHER" id="PTHR33371:SF19">
    <property type="entry name" value="MCE-FAMILY PROTEIN MCE4A"/>
    <property type="match status" value="1"/>
</dbReference>
<dbReference type="PANTHER" id="PTHR33371">
    <property type="entry name" value="INTERMEMBRANE PHOSPHOLIPID TRANSPORT SYSTEM BINDING PROTEIN MLAD-RELATED"/>
    <property type="match status" value="1"/>
</dbReference>
<protein>
    <submittedName>
        <fullName evidence="3">MCE family protein</fullName>
    </submittedName>
</protein>
<dbReference type="GO" id="GO:0051701">
    <property type="term" value="P:biological process involved in interaction with host"/>
    <property type="evidence" value="ECO:0007669"/>
    <property type="project" value="TreeGrafter"/>
</dbReference>
<evidence type="ECO:0000259" key="1">
    <source>
        <dbReference type="Pfam" id="PF02470"/>
    </source>
</evidence>
<dbReference type="InterPro" id="IPR024516">
    <property type="entry name" value="Mce_C"/>
</dbReference>
<feature type="domain" description="Mce/MlaD" evidence="1">
    <location>
        <begin position="38"/>
        <end position="112"/>
    </location>
</feature>
<organism evidence="3 4">
    <name type="scientific">Nocardioides zeae</name>
    <dbReference type="NCBI Taxonomy" id="1457234"/>
    <lineage>
        <taxon>Bacteria</taxon>
        <taxon>Bacillati</taxon>
        <taxon>Actinomycetota</taxon>
        <taxon>Actinomycetes</taxon>
        <taxon>Propionibacteriales</taxon>
        <taxon>Nocardioidaceae</taxon>
        <taxon>Nocardioides</taxon>
    </lineage>
</organism>
<dbReference type="AlphaFoldDB" id="A0A6P0HFX2"/>
<dbReference type="Pfam" id="PF11887">
    <property type="entry name" value="Mce4_CUP1"/>
    <property type="match status" value="1"/>
</dbReference>